<name>A0AA41SNY4_PAPNU</name>
<organism evidence="1 2">
    <name type="scientific">Papaver nudicaule</name>
    <name type="common">Iceland poppy</name>
    <dbReference type="NCBI Taxonomy" id="74823"/>
    <lineage>
        <taxon>Eukaryota</taxon>
        <taxon>Viridiplantae</taxon>
        <taxon>Streptophyta</taxon>
        <taxon>Embryophyta</taxon>
        <taxon>Tracheophyta</taxon>
        <taxon>Spermatophyta</taxon>
        <taxon>Magnoliopsida</taxon>
        <taxon>Ranunculales</taxon>
        <taxon>Papaveraceae</taxon>
        <taxon>Papaveroideae</taxon>
        <taxon>Papaver</taxon>
    </lineage>
</organism>
<comment type="caution">
    <text evidence="1">The sequence shown here is derived from an EMBL/GenBank/DDBJ whole genome shotgun (WGS) entry which is preliminary data.</text>
</comment>
<dbReference type="InterPro" id="IPR011992">
    <property type="entry name" value="EF-hand-dom_pair"/>
</dbReference>
<dbReference type="EMBL" id="JAJJMA010191828">
    <property type="protein sequence ID" value="MCL7038560.1"/>
    <property type="molecule type" value="Genomic_DNA"/>
</dbReference>
<feature type="non-terminal residue" evidence="1">
    <location>
        <position position="1"/>
    </location>
</feature>
<dbReference type="Proteomes" id="UP001177140">
    <property type="component" value="Unassembled WGS sequence"/>
</dbReference>
<reference evidence="1" key="1">
    <citation type="submission" date="2022-03" db="EMBL/GenBank/DDBJ databases">
        <title>A functionally conserved STORR gene fusion in Papaver species that diverged 16.8 million years ago.</title>
        <authorList>
            <person name="Catania T."/>
        </authorList>
    </citation>
    <scope>NUCLEOTIDE SEQUENCE</scope>
    <source>
        <strain evidence="1">S-191538</strain>
    </source>
</reference>
<evidence type="ECO:0000313" key="2">
    <source>
        <dbReference type="Proteomes" id="UP001177140"/>
    </source>
</evidence>
<protein>
    <submittedName>
        <fullName evidence="1">Uncharacterized protein</fullName>
    </submittedName>
</protein>
<dbReference type="AlphaFoldDB" id="A0AA41SNY4"/>
<gene>
    <name evidence="1" type="ORF">MKW94_009748</name>
</gene>
<evidence type="ECO:0000313" key="1">
    <source>
        <dbReference type="EMBL" id="MCL7038560.1"/>
    </source>
</evidence>
<sequence>LPLSGPWQVPPFVLQLLMSKYDDGSGRRGELNFETFVECGMIVKGLTEKFKEKDPRYTGSTTLTYETFMTMIMPFLVSY</sequence>
<dbReference type="PANTHER" id="PTHR46824">
    <property type="entry name" value="CALCIUM-BINDING PROTEIN CML48-RELATED"/>
    <property type="match status" value="1"/>
</dbReference>
<dbReference type="SUPFAM" id="SSF47473">
    <property type="entry name" value="EF-hand"/>
    <property type="match status" value="1"/>
</dbReference>
<proteinExistence type="predicted"/>
<accession>A0AA41SNY4</accession>
<dbReference type="PANTHER" id="PTHR46824:SF2">
    <property type="entry name" value="CALCIUM-BINDING PROTEIN CML48-RELATED"/>
    <property type="match status" value="1"/>
</dbReference>
<dbReference type="InterPro" id="IPR044590">
    <property type="entry name" value="CML48/49/50"/>
</dbReference>
<keyword evidence="2" id="KW-1185">Reference proteome</keyword>
<dbReference type="Gene3D" id="1.10.238.10">
    <property type="entry name" value="EF-hand"/>
    <property type="match status" value="1"/>
</dbReference>